<evidence type="ECO:0000313" key="1">
    <source>
        <dbReference type="EMBL" id="TXJ37360.1"/>
    </source>
</evidence>
<evidence type="ECO:0000313" key="2">
    <source>
        <dbReference type="Proteomes" id="UP000323176"/>
    </source>
</evidence>
<gene>
    <name evidence="1" type="ORF">EPJ72_10965</name>
</gene>
<dbReference type="Proteomes" id="UP000323176">
    <property type="component" value="Unassembled WGS sequence"/>
</dbReference>
<dbReference type="OrthoDB" id="339607at2"/>
<sequence length="264" mass="31472">MMNDDFFNNIEEYIKKTDIEFDILFVNLITKDKIALLVNNILIKYKVEKYYEDVIYILMELITNAVKARYLHLISLKVLSEMYPNYSLDEYYNNPEIMKKYSDIFRDEESREKLKSILKNENKIIYSNKNIDIDNFYNDILLLNDNTKSKFIIKLFIHITKNNIEFDVVNDSPLIMLGRTRIDSKRLTFKEYYNNDMVESFFLEQLDNTESAGFGLALCDLRLYNIGLEPTKHLKIYNDDNKTHSKLIIPIKGVFSHLIFHNKY</sequence>
<organism evidence="1 2">
    <name type="scientific">Brachyspira pilosicoli</name>
    <name type="common">Serpulina pilosicoli</name>
    <dbReference type="NCBI Taxonomy" id="52584"/>
    <lineage>
        <taxon>Bacteria</taxon>
        <taxon>Pseudomonadati</taxon>
        <taxon>Spirochaetota</taxon>
        <taxon>Spirochaetia</taxon>
        <taxon>Brachyspirales</taxon>
        <taxon>Brachyspiraceae</taxon>
        <taxon>Brachyspira</taxon>
    </lineage>
</organism>
<dbReference type="AlphaFoldDB" id="A0A5C8EMJ8"/>
<name>A0A5C8EMJ8_BRAPL</name>
<protein>
    <recommendedName>
        <fullName evidence="3">Histidine kinase</fullName>
    </recommendedName>
</protein>
<accession>A0A5C8EMJ8</accession>
<proteinExistence type="predicted"/>
<evidence type="ECO:0008006" key="3">
    <source>
        <dbReference type="Google" id="ProtNLM"/>
    </source>
</evidence>
<dbReference type="EMBL" id="SAXY01000064">
    <property type="protein sequence ID" value="TXJ37360.1"/>
    <property type="molecule type" value="Genomic_DNA"/>
</dbReference>
<reference evidence="1 2" key="1">
    <citation type="journal article" date="1992" name="Lakartidningen">
        <title>[Penicillin V and not amoxicillin is the first choice preparation in acute otitis].</title>
        <authorList>
            <person name="Kamme C."/>
            <person name="Lundgren K."/>
            <person name="Prellner K."/>
        </authorList>
    </citation>
    <scope>NUCLEOTIDE SEQUENCE [LARGE SCALE GENOMIC DNA]</scope>
    <source>
        <strain evidence="1 2">PC5538III-hc</strain>
    </source>
</reference>
<comment type="caution">
    <text evidence="1">The sequence shown here is derived from an EMBL/GenBank/DDBJ whole genome shotgun (WGS) entry which is preliminary data.</text>
</comment>